<reference evidence="2" key="2">
    <citation type="submission" date="2021-09" db="EMBL/GenBank/DDBJ databases">
        <authorList>
            <person name="Jia N."/>
            <person name="Wang J."/>
            <person name="Shi W."/>
            <person name="Du L."/>
            <person name="Sun Y."/>
            <person name="Zhan W."/>
            <person name="Jiang J."/>
            <person name="Wang Q."/>
            <person name="Zhang B."/>
            <person name="Ji P."/>
            <person name="Sakyi L.B."/>
            <person name="Cui X."/>
            <person name="Yuan T."/>
            <person name="Jiang B."/>
            <person name="Yang W."/>
            <person name="Lam T.T.-Y."/>
            <person name="Chang Q."/>
            <person name="Ding S."/>
            <person name="Wang X."/>
            <person name="Zhu J."/>
            <person name="Ruan X."/>
            <person name="Zhao L."/>
            <person name="Wei J."/>
            <person name="Que T."/>
            <person name="Du C."/>
            <person name="Cheng J."/>
            <person name="Dai P."/>
            <person name="Han X."/>
            <person name="Huang E."/>
            <person name="Gao Y."/>
            <person name="Liu J."/>
            <person name="Shao H."/>
            <person name="Ye R."/>
            <person name="Li L."/>
            <person name="Wei W."/>
            <person name="Wang X."/>
            <person name="Wang C."/>
            <person name="Huo Q."/>
            <person name="Li W."/>
            <person name="Guo W."/>
            <person name="Chen H."/>
            <person name="Chen S."/>
            <person name="Zhou L."/>
            <person name="Zhou L."/>
            <person name="Ni X."/>
            <person name="Tian J."/>
            <person name="Zhou Y."/>
            <person name="Sheng Y."/>
            <person name="Liu T."/>
            <person name="Pan Y."/>
            <person name="Xia L."/>
            <person name="Li J."/>
            <person name="Zhao F."/>
            <person name="Cao W."/>
        </authorList>
    </citation>
    <scope>NUCLEOTIDE SEQUENCE</scope>
    <source>
        <strain evidence="2">Rmic-2018</strain>
        <tissue evidence="2">Larvae</tissue>
    </source>
</reference>
<evidence type="ECO:0000256" key="1">
    <source>
        <dbReference type="SAM" id="MobiDB-lite"/>
    </source>
</evidence>
<dbReference type="Proteomes" id="UP000821866">
    <property type="component" value="Chromosome 2"/>
</dbReference>
<reference evidence="2" key="1">
    <citation type="journal article" date="2020" name="Cell">
        <title>Large-Scale Comparative Analyses of Tick Genomes Elucidate Their Genetic Diversity and Vector Capacities.</title>
        <authorList>
            <consortium name="Tick Genome and Microbiome Consortium (TIGMIC)"/>
            <person name="Jia N."/>
            <person name="Wang J."/>
            <person name="Shi W."/>
            <person name="Du L."/>
            <person name="Sun Y."/>
            <person name="Zhan W."/>
            <person name="Jiang J.F."/>
            <person name="Wang Q."/>
            <person name="Zhang B."/>
            <person name="Ji P."/>
            <person name="Bell-Sakyi L."/>
            <person name="Cui X.M."/>
            <person name="Yuan T.T."/>
            <person name="Jiang B.G."/>
            <person name="Yang W.F."/>
            <person name="Lam T.T."/>
            <person name="Chang Q.C."/>
            <person name="Ding S.J."/>
            <person name="Wang X.J."/>
            <person name="Zhu J.G."/>
            <person name="Ruan X.D."/>
            <person name="Zhao L."/>
            <person name="Wei J.T."/>
            <person name="Ye R.Z."/>
            <person name="Que T.C."/>
            <person name="Du C.H."/>
            <person name="Zhou Y.H."/>
            <person name="Cheng J.X."/>
            <person name="Dai P.F."/>
            <person name="Guo W.B."/>
            <person name="Han X.H."/>
            <person name="Huang E.J."/>
            <person name="Li L.F."/>
            <person name="Wei W."/>
            <person name="Gao Y.C."/>
            <person name="Liu J.Z."/>
            <person name="Shao H.Z."/>
            <person name="Wang X."/>
            <person name="Wang C.C."/>
            <person name="Yang T.C."/>
            <person name="Huo Q.B."/>
            <person name="Li W."/>
            <person name="Chen H.Y."/>
            <person name="Chen S.E."/>
            <person name="Zhou L.G."/>
            <person name="Ni X.B."/>
            <person name="Tian J.H."/>
            <person name="Sheng Y."/>
            <person name="Liu T."/>
            <person name="Pan Y.S."/>
            <person name="Xia L.Y."/>
            <person name="Li J."/>
            <person name="Zhao F."/>
            <person name="Cao W.C."/>
        </authorList>
    </citation>
    <scope>NUCLEOTIDE SEQUENCE</scope>
    <source>
        <strain evidence="2">Rmic-2018</strain>
    </source>
</reference>
<proteinExistence type="predicted"/>
<sequence>MRHEQRFPGDASPRLNAPTRFWDASAPGGQQTQKERRMREAAERARRTDCAGTENKGGYATHRDLPPSIVARRKSCSALFGITLSVTAAWPRKRSCDLHRVRRRLHEHDEGFVLVSTGCGRRHCALHDDEDTTCFIASAGFCRNLLKFDDNATRTLDAADLRRPLDEHKDWRTPCRITRAVIPMVLFDSP</sequence>
<evidence type="ECO:0000313" key="2">
    <source>
        <dbReference type="EMBL" id="KAH8034586.1"/>
    </source>
</evidence>
<evidence type="ECO:0000313" key="3">
    <source>
        <dbReference type="Proteomes" id="UP000821866"/>
    </source>
</evidence>
<accession>A0A9J6EJN1</accession>
<keyword evidence="3" id="KW-1185">Reference proteome</keyword>
<dbReference type="EMBL" id="JABSTU010000004">
    <property type="protein sequence ID" value="KAH8034586.1"/>
    <property type="molecule type" value="Genomic_DNA"/>
</dbReference>
<gene>
    <name evidence="2" type="ORF">HPB51_025784</name>
</gene>
<dbReference type="AlphaFoldDB" id="A0A9J6EJN1"/>
<protein>
    <submittedName>
        <fullName evidence="2">Uncharacterized protein</fullName>
    </submittedName>
</protein>
<name>A0A9J6EJN1_RHIMP</name>
<feature type="region of interest" description="Disordered" evidence="1">
    <location>
        <begin position="1"/>
        <end position="58"/>
    </location>
</feature>
<comment type="caution">
    <text evidence="2">The sequence shown here is derived from an EMBL/GenBank/DDBJ whole genome shotgun (WGS) entry which is preliminary data.</text>
</comment>
<feature type="compositionally biased region" description="Basic and acidic residues" evidence="1">
    <location>
        <begin position="33"/>
        <end position="49"/>
    </location>
</feature>
<organism evidence="2 3">
    <name type="scientific">Rhipicephalus microplus</name>
    <name type="common">Cattle tick</name>
    <name type="synonym">Boophilus microplus</name>
    <dbReference type="NCBI Taxonomy" id="6941"/>
    <lineage>
        <taxon>Eukaryota</taxon>
        <taxon>Metazoa</taxon>
        <taxon>Ecdysozoa</taxon>
        <taxon>Arthropoda</taxon>
        <taxon>Chelicerata</taxon>
        <taxon>Arachnida</taxon>
        <taxon>Acari</taxon>
        <taxon>Parasitiformes</taxon>
        <taxon>Ixodida</taxon>
        <taxon>Ixodoidea</taxon>
        <taxon>Ixodidae</taxon>
        <taxon>Rhipicephalinae</taxon>
        <taxon>Rhipicephalus</taxon>
        <taxon>Boophilus</taxon>
    </lineage>
</organism>